<dbReference type="RefSeq" id="WP_121679430.1">
    <property type="nucleotide sequence ID" value="NZ_RCVZ01000002.1"/>
</dbReference>
<dbReference type="OrthoDB" id="1675670at2"/>
<dbReference type="InterPro" id="IPR021617">
    <property type="entry name" value="DUF3231"/>
</dbReference>
<keyword evidence="1" id="KW-0472">Membrane</keyword>
<organism evidence="2 3">
    <name type="scientific">Falsibacillus albus</name>
    <dbReference type="NCBI Taxonomy" id="2478915"/>
    <lineage>
        <taxon>Bacteria</taxon>
        <taxon>Bacillati</taxon>
        <taxon>Bacillota</taxon>
        <taxon>Bacilli</taxon>
        <taxon>Bacillales</taxon>
        <taxon>Bacillaceae</taxon>
        <taxon>Falsibacillus</taxon>
    </lineage>
</organism>
<proteinExistence type="predicted"/>
<dbReference type="AlphaFoldDB" id="A0A3L7K3S9"/>
<keyword evidence="3" id="KW-1185">Reference proteome</keyword>
<evidence type="ECO:0000313" key="3">
    <source>
        <dbReference type="Proteomes" id="UP000276770"/>
    </source>
</evidence>
<dbReference type="Gene3D" id="1.20.1260.10">
    <property type="match status" value="2"/>
</dbReference>
<feature type="transmembrane region" description="Helical" evidence="1">
    <location>
        <begin position="263"/>
        <end position="285"/>
    </location>
</feature>
<dbReference type="EMBL" id="RCVZ01000002">
    <property type="protein sequence ID" value="RLQ97480.1"/>
    <property type="molecule type" value="Genomic_DNA"/>
</dbReference>
<accession>A0A3L7K3S9</accession>
<dbReference type="Proteomes" id="UP000276770">
    <property type="component" value="Unassembled WGS sequence"/>
</dbReference>
<dbReference type="InterPro" id="IPR012347">
    <property type="entry name" value="Ferritin-like"/>
</dbReference>
<evidence type="ECO:0000313" key="2">
    <source>
        <dbReference type="EMBL" id="RLQ97480.1"/>
    </source>
</evidence>
<evidence type="ECO:0000256" key="1">
    <source>
        <dbReference type="SAM" id="Phobius"/>
    </source>
</evidence>
<keyword evidence="1" id="KW-1133">Transmembrane helix</keyword>
<protein>
    <submittedName>
        <fullName evidence="2">DUF3231 family protein</fullName>
    </submittedName>
</protein>
<reference evidence="2 3" key="1">
    <citation type="submission" date="2018-10" db="EMBL/GenBank/DDBJ databases">
        <title>Falsibacillus sp. genome draft.</title>
        <authorList>
            <person name="Shi S."/>
        </authorList>
    </citation>
    <scope>NUCLEOTIDE SEQUENCE [LARGE SCALE GENOMIC DNA]</scope>
    <source>
        <strain evidence="2 3">GY 10110</strain>
    </source>
</reference>
<comment type="caution">
    <text evidence="2">The sequence shown here is derived from an EMBL/GenBank/DDBJ whole genome shotgun (WGS) entry which is preliminary data.</text>
</comment>
<name>A0A3L7K3S9_9BACI</name>
<gene>
    <name evidence="2" type="ORF">D9X91_04835</name>
</gene>
<keyword evidence="1" id="KW-0812">Transmembrane</keyword>
<dbReference type="Pfam" id="PF11553">
    <property type="entry name" value="DUF3231"/>
    <property type="match status" value="2"/>
</dbReference>
<sequence length="333" mass="37898">MTDKMKVNATELGTLWMTYQEKTLIIQFLEYFITKSDDQEAKEILKSLLRDLNGSIEKIKLILKSEGMAIPVAFDSSDVNLDAPKLYDNGFDIMFIRVLKQISMGMYTLHISMAYREDIVMLYKDLTAITQKIYNQCTQYLLKKNILTPPPNMTVPTSAQFIKSLQYLSGFRLFGPKRSLNTIEMGYMQHAIETNCVGLQLVTGFAQCAEDAHIKKYFVKGKGLSKKIMKEYEEILIDSDVPISTGTRSTVTTSTEPPFSQKMMMYTIYLLNSFGLGSGSFGAIFSMRKDLIAKSALLTKDIYDYAQEGVKIMVKKGWMEEPPHIEDRSQIIK</sequence>